<evidence type="ECO:0000313" key="1">
    <source>
        <dbReference type="EMBL" id="KFM22077.1"/>
    </source>
</evidence>
<dbReference type="Proteomes" id="UP000029384">
    <property type="component" value="Unassembled WGS sequence"/>
</dbReference>
<accession>A0A087S8M3</accession>
<organism evidence="1 2">
    <name type="scientific">Marine Group I thaumarchaeote SCGC AAA799-B03</name>
    <dbReference type="NCBI Taxonomy" id="1502289"/>
    <lineage>
        <taxon>Archaea</taxon>
        <taxon>Nitrososphaerota</taxon>
        <taxon>Marine Group I</taxon>
    </lineage>
</organism>
<dbReference type="AlphaFoldDB" id="A0A087S8M3"/>
<evidence type="ECO:0000313" key="2">
    <source>
        <dbReference type="Proteomes" id="UP000029384"/>
    </source>
</evidence>
<proteinExistence type="predicted"/>
<reference evidence="1 2" key="1">
    <citation type="submission" date="2014-06" db="EMBL/GenBank/DDBJ databases">
        <authorList>
            <person name="Ngugi D.K."/>
            <person name="Blom J."/>
            <person name="Alam I."/>
            <person name="Rashid M."/>
            <person name="Baalawi W."/>
            <person name="Zhang G."/>
            <person name="Hikmawan T."/>
            <person name="Guan Y."/>
            <person name="Antunes A."/>
            <person name="Siam R."/>
            <person name="El-Dorry H."/>
            <person name="Bajic V."/>
            <person name="Stingl U."/>
        </authorList>
    </citation>
    <scope>NUCLEOTIDE SEQUENCE [LARGE SCALE GENOMIC DNA]</scope>
    <source>
        <strain evidence="1">SCGC AAA799-B03</strain>
    </source>
</reference>
<sequence>MINPELLRLLETNDVLNVLRDSVSYQLQKLNNVEKTSEGRDWYAELPAIVKGKFDNYKEDYEKLLRILQSDNLSEEMNKGYYYWRLIRSACNTYRNDLKEYDLQLSQEFNLQETKAISENDLLNECIGVLEQHAVENHDSETT</sequence>
<protein>
    <submittedName>
        <fullName evidence="1">Uncharacterized protein</fullName>
    </submittedName>
</protein>
<gene>
    <name evidence="1" type="ORF">AAA799B03_00325</name>
</gene>
<keyword evidence="2" id="KW-1185">Reference proteome</keyword>
<dbReference type="EMBL" id="JOTA01000005">
    <property type="protein sequence ID" value="KFM22077.1"/>
    <property type="molecule type" value="Genomic_DNA"/>
</dbReference>
<comment type="caution">
    <text evidence="1">The sequence shown here is derived from an EMBL/GenBank/DDBJ whole genome shotgun (WGS) entry which is preliminary data.</text>
</comment>
<name>A0A087S8M3_9ARCH</name>